<sequence>MMKIALKDISHSVADQPILANINVTVGPGECLLITGRSGSGKSVLFNIICDITRPQQGHVLIDDVEIATMTALQYARFRRDLGVIFQVSALISNLTLEENLLLPLNRHHSRLSMEEKRQKVWEICQQFGLTQYLDKRTDRLSSGLASLAGLARALIMEPKALIWDAPMAQVDRAWCQHELELLKQLKEKGTTLVLCSNRQELITSLADHQVHLGLVDELTLGSEHAAQAQKCQ</sequence>
<accession>A0A8T0C5Y6</accession>
<organism evidence="9 10">
    <name type="scientific">Pseudoalteromonas rubra</name>
    <dbReference type="NCBI Taxonomy" id="43658"/>
    <lineage>
        <taxon>Bacteria</taxon>
        <taxon>Pseudomonadati</taxon>
        <taxon>Pseudomonadota</taxon>
        <taxon>Gammaproteobacteria</taxon>
        <taxon>Alteromonadales</taxon>
        <taxon>Pseudoalteromonadaceae</taxon>
        <taxon>Pseudoalteromonas</taxon>
    </lineage>
</organism>
<dbReference type="AlphaFoldDB" id="A0A8T0C5Y6"/>
<proteinExistence type="inferred from homology"/>
<keyword evidence="5" id="KW-0547">Nucleotide-binding</keyword>
<keyword evidence="3" id="KW-0813">Transport</keyword>
<comment type="similarity">
    <text evidence="2">Belongs to the ABC transporter superfamily.</text>
</comment>
<evidence type="ECO:0000259" key="8">
    <source>
        <dbReference type="PROSITE" id="PS50893"/>
    </source>
</evidence>
<dbReference type="InterPro" id="IPR003439">
    <property type="entry name" value="ABC_transporter-like_ATP-bd"/>
</dbReference>
<keyword evidence="4" id="KW-1003">Cell membrane</keyword>
<evidence type="ECO:0000256" key="1">
    <source>
        <dbReference type="ARBA" id="ARBA00004417"/>
    </source>
</evidence>
<evidence type="ECO:0000256" key="2">
    <source>
        <dbReference type="ARBA" id="ARBA00005417"/>
    </source>
</evidence>
<dbReference type="InterPro" id="IPR050086">
    <property type="entry name" value="MetN_ABC_transporter-like"/>
</dbReference>
<dbReference type="PROSITE" id="PS50893">
    <property type="entry name" value="ABC_TRANSPORTER_2"/>
    <property type="match status" value="1"/>
</dbReference>
<dbReference type="EMBL" id="AHCD03000035">
    <property type="protein sequence ID" value="KAF7786099.1"/>
    <property type="molecule type" value="Genomic_DNA"/>
</dbReference>
<dbReference type="SMART" id="SM00382">
    <property type="entry name" value="AAA"/>
    <property type="match status" value="1"/>
</dbReference>
<evidence type="ECO:0000256" key="6">
    <source>
        <dbReference type="ARBA" id="ARBA00022840"/>
    </source>
</evidence>
<dbReference type="InterPro" id="IPR015856">
    <property type="entry name" value="ABC_transpr_CbiO/EcfA_su"/>
</dbReference>
<dbReference type="InterPro" id="IPR003593">
    <property type="entry name" value="AAA+_ATPase"/>
</dbReference>
<dbReference type="SUPFAM" id="SSF52540">
    <property type="entry name" value="P-loop containing nucleoside triphosphate hydrolases"/>
    <property type="match status" value="1"/>
</dbReference>
<dbReference type="GO" id="GO:0005524">
    <property type="term" value="F:ATP binding"/>
    <property type="evidence" value="ECO:0007669"/>
    <property type="project" value="UniProtKB-KW"/>
</dbReference>
<feature type="domain" description="ABC transporter" evidence="8">
    <location>
        <begin position="4"/>
        <end position="232"/>
    </location>
</feature>
<keyword evidence="6" id="KW-0067">ATP-binding</keyword>
<reference evidence="9 10" key="1">
    <citation type="journal article" date="2012" name="J. Bacteriol.">
        <title>Genome sequence of the cycloprodigiosin-producing bacterial strain Pseudoalteromonas rubra ATCC 29570(T).</title>
        <authorList>
            <person name="Xie B.B."/>
            <person name="Shu Y.L."/>
            <person name="Qin Q.L."/>
            <person name="Rong J.C."/>
            <person name="Zhang X.Y."/>
            <person name="Chen X.L."/>
            <person name="Zhou B.C."/>
            <person name="Zhang Y.Z."/>
        </authorList>
    </citation>
    <scope>NUCLEOTIDE SEQUENCE [LARGE SCALE GENOMIC DNA]</scope>
    <source>
        <strain evidence="9 10">DSM 6842</strain>
    </source>
</reference>
<dbReference type="Gene3D" id="3.40.50.300">
    <property type="entry name" value="P-loop containing nucleotide triphosphate hydrolases"/>
    <property type="match status" value="1"/>
</dbReference>
<evidence type="ECO:0000313" key="9">
    <source>
        <dbReference type="EMBL" id="KAF7786099.1"/>
    </source>
</evidence>
<dbReference type="InterPro" id="IPR027417">
    <property type="entry name" value="P-loop_NTPase"/>
</dbReference>
<name>A0A8T0C5Y6_9GAMM</name>
<keyword evidence="7" id="KW-0472">Membrane</keyword>
<protein>
    <recommendedName>
        <fullName evidence="8">ABC transporter domain-containing protein</fullName>
    </recommendedName>
</protein>
<evidence type="ECO:0000256" key="7">
    <source>
        <dbReference type="ARBA" id="ARBA00023136"/>
    </source>
</evidence>
<evidence type="ECO:0000256" key="5">
    <source>
        <dbReference type="ARBA" id="ARBA00022741"/>
    </source>
</evidence>
<dbReference type="CDD" id="cd03225">
    <property type="entry name" value="ABC_cobalt_CbiO_domain1"/>
    <property type="match status" value="1"/>
</dbReference>
<dbReference type="Proteomes" id="UP000016480">
    <property type="component" value="Unassembled WGS sequence"/>
</dbReference>
<gene>
    <name evidence="9" type="ORF">PRUB_a0557</name>
</gene>
<dbReference type="GO" id="GO:0016887">
    <property type="term" value="F:ATP hydrolysis activity"/>
    <property type="evidence" value="ECO:0007669"/>
    <property type="project" value="InterPro"/>
</dbReference>
<comment type="subcellular location">
    <subcellularLocation>
        <location evidence="1">Cell inner membrane</location>
        <topology evidence="1">Peripheral membrane protein</topology>
    </subcellularLocation>
</comment>
<comment type="caution">
    <text evidence="9">The sequence shown here is derived from an EMBL/GenBank/DDBJ whole genome shotgun (WGS) entry which is preliminary data.</text>
</comment>
<dbReference type="PANTHER" id="PTHR43166">
    <property type="entry name" value="AMINO ACID IMPORT ATP-BINDING PROTEIN"/>
    <property type="match status" value="1"/>
</dbReference>
<evidence type="ECO:0000256" key="4">
    <source>
        <dbReference type="ARBA" id="ARBA00022475"/>
    </source>
</evidence>
<dbReference type="GO" id="GO:0005886">
    <property type="term" value="C:plasma membrane"/>
    <property type="evidence" value="ECO:0007669"/>
    <property type="project" value="UniProtKB-SubCell"/>
</dbReference>
<dbReference type="PANTHER" id="PTHR43166:SF9">
    <property type="entry name" value="GLUTAMATE_ASPARTATE IMPORT ATP-BINDING PROTEIN GLTL"/>
    <property type="match status" value="1"/>
</dbReference>
<dbReference type="Pfam" id="PF00005">
    <property type="entry name" value="ABC_tran"/>
    <property type="match status" value="1"/>
</dbReference>
<dbReference type="GO" id="GO:0055085">
    <property type="term" value="P:transmembrane transport"/>
    <property type="evidence" value="ECO:0007669"/>
    <property type="project" value="InterPro"/>
</dbReference>
<evidence type="ECO:0000313" key="10">
    <source>
        <dbReference type="Proteomes" id="UP000016480"/>
    </source>
</evidence>
<evidence type="ECO:0000256" key="3">
    <source>
        <dbReference type="ARBA" id="ARBA00022448"/>
    </source>
</evidence>